<comment type="caution">
    <text evidence="1">The sequence shown here is derived from an EMBL/GenBank/DDBJ whole genome shotgun (WGS) entry which is preliminary data.</text>
</comment>
<dbReference type="EMBL" id="JADNRY010000008">
    <property type="protein sequence ID" value="KAF9075721.1"/>
    <property type="molecule type" value="Genomic_DNA"/>
</dbReference>
<protein>
    <submittedName>
        <fullName evidence="1">Uncharacterized protein</fullName>
    </submittedName>
</protein>
<dbReference type="AlphaFoldDB" id="A0A9P5UE03"/>
<dbReference type="Proteomes" id="UP000772434">
    <property type="component" value="Unassembled WGS sequence"/>
</dbReference>
<evidence type="ECO:0000313" key="2">
    <source>
        <dbReference type="Proteomes" id="UP000772434"/>
    </source>
</evidence>
<name>A0A9P5UE03_9AGAR</name>
<organism evidence="1 2">
    <name type="scientific">Rhodocollybia butyracea</name>
    <dbReference type="NCBI Taxonomy" id="206335"/>
    <lineage>
        <taxon>Eukaryota</taxon>
        <taxon>Fungi</taxon>
        <taxon>Dikarya</taxon>
        <taxon>Basidiomycota</taxon>
        <taxon>Agaricomycotina</taxon>
        <taxon>Agaricomycetes</taxon>
        <taxon>Agaricomycetidae</taxon>
        <taxon>Agaricales</taxon>
        <taxon>Marasmiineae</taxon>
        <taxon>Omphalotaceae</taxon>
        <taxon>Rhodocollybia</taxon>
    </lineage>
</organism>
<accession>A0A9P5UE03</accession>
<proteinExistence type="predicted"/>
<evidence type="ECO:0000313" key="1">
    <source>
        <dbReference type="EMBL" id="KAF9075721.1"/>
    </source>
</evidence>
<gene>
    <name evidence="1" type="ORF">BDP27DRAFT_1314375</name>
</gene>
<sequence>MHPRMGTTRLLHQQGWTKLRRDTLLIFLAAECWLNGAADLFFAYAVNTVIWHSNVPCALNLNWQEQRTCSFCHKELERPRRDWDGSTYPGKGILGSFRYHLPAFYTNSKVLGQWEFT</sequence>
<keyword evidence="2" id="KW-1185">Reference proteome</keyword>
<reference evidence="1" key="1">
    <citation type="submission" date="2020-11" db="EMBL/GenBank/DDBJ databases">
        <authorList>
            <consortium name="DOE Joint Genome Institute"/>
            <person name="Ahrendt S."/>
            <person name="Riley R."/>
            <person name="Andreopoulos W."/>
            <person name="Labutti K."/>
            <person name="Pangilinan J."/>
            <person name="Ruiz-Duenas F.J."/>
            <person name="Barrasa J.M."/>
            <person name="Sanchez-Garcia M."/>
            <person name="Camarero S."/>
            <person name="Miyauchi S."/>
            <person name="Serrano A."/>
            <person name="Linde D."/>
            <person name="Babiker R."/>
            <person name="Drula E."/>
            <person name="Ayuso-Fernandez I."/>
            <person name="Pacheco R."/>
            <person name="Padilla G."/>
            <person name="Ferreira P."/>
            <person name="Barriuso J."/>
            <person name="Kellner H."/>
            <person name="Castanera R."/>
            <person name="Alfaro M."/>
            <person name="Ramirez L."/>
            <person name="Pisabarro A.G."/>
            <person name="Kuo A."/>
            <person name="Tritt A."/>
            <person name="Lipzen A."/>
            <person name="He G."/>
            <person name="Yan M."/>
            <person name="Ng V."/>
            <person name="Cullen D."/>
            <person name="Martin F."/>
            <person name="Rosso M.-N."/>
            <person name="Henrissat B."/>
            <person name="Hibbett D."/>
            <person name="Martinez A.T."/>
            <person name="Grigoriev I.V."/>
        </authorList>
    </citation>
    <scope>NUCLEOTIDE SEQUENCE</scope>
    <source>
        <strain evidence="1">AH 40177</strain>
    </source>
</reference>